<dbReference type="InterPro" id="IPR011522">
    <property type="entry name" value="Thiamin/HMP-bd_put_YkoF"/>
</dbReference>
<feature type="domain" description="Thiamin/hydroxymethyl pyrimidine-binding YkoF putative" evidence="2">
    <location>
        <begin position="139"/>
        <end position="220"/>
    </location>
</feature>
<evidence type="ECO:0000313" key="4">
    <source>
        <dbReference type="Proteomes" id="UP000661894"/>
    </source>
</evidence>
<protein>
    <recommendedName>
        <fullName evidence="2">Thiamin/hydroxymethyl pyrimidine-binding YkoF putative domain-containing protein</fullName>
    </recommendedName>
</protein>
<dbReference type="EMBL" id="JACSPO010000003">
    <property type="protein sequence ID" value="MBD8062293.1"/>
    <property type="molecule type" value="Genomic_DNA"/>
</dbReference>
<feature type="compositionally biased region" description="Low complexity" evidence="1">
    <location>
        <begin position="1"/>
        <end position="11"/>
    </location>
</feature>
<evidence type="ECO:0000259" key="2">
    <source>
        <dbReference type="Pfam" id="PF07615"/>
    </source>
</evidence>
<dbReference type="Proteomes" id="UP000661894">
    <property type="component" value="Unassembled WGS sequence"/>
</dbReference>
<dbReference type="Gene3D" id="3.30.70.930">
    <property type="match status" value="2"/>
</dbReference>
<dbReference type="Pfam" id="PF07615">
    <property type="entry name" value="Ykof"/>
    <property type="match status" value="1"/>
</dbReference>
<feature type="region of interest" description="Disordered" evidence="1">
    <location>
        <begin position="1"/>
        <end position="21"/>
    </location>
</feature>
<gene>
    <name evidence="3" type="ORF">H9624_08145</name>
</gene>
<sequence>MSTTQQTATTHDTARVPSPQEHGIGARVSIHPHCDDFVEVIVGALDDVETAGLTDGLTIETDEVSTYVGVRETPAEERLARYLTGVIAAATRRSDGGHVVAHILLSRGCPCVRSCDVTTTELPSAAPVDVEATGIPAVAHWALYPLLEGTSDGADHMPLIKAAIEAAQRRGTATSATHYATRLNGDVAEVLATAISAWALVGTEIPHVVSHLTVSVGSPTAGAAQ</sequence>
<comment type="caution">
    <text evidence="3">The sequence shown here is derived from an EMBL/GenBank/DDBJ whole genome shotgun (WGS) entry which is preliminary data.</text>
</comment>
<dbReference type="InterPro" id="IPR029756">
    <property type="entry name" value="MTH1187/YkoF-like"/>
</dbReference>
<accession>A0ABR8Z2R4</accession>
<organism evidence="3 4">
    <name type="scientific">Oceanitalea stevensii</name>
    <dbReference type="NCBI Taxonomy" id="2763072"/>
    <lineage>
        <taxon>Bacteria</taxon>
        <taxon>Bacillati</taxon>
        <taxon>Actinomycetota</taxon>
        <taxon>Actinomycetes</taxon>
        <taxon>Micrococcales</taxon>
        <taxon>Bogoriellaceae</taxon>
        <taxon>Georgenia</taxon>
    </lineage>
</organism>
<evidence type="ECO:0000256" key="1">
    <source>
        <dbReference type="SAM" id="MobiDB-lite"/>
    </source>
</evidence>
<proteinExistence type="predicted"/>
<evidence type="ECO:0000313" key="3">
    <source>
        <dbReference type="EMBL" id="MBD8062293.1"/>
    </source>
</evidence>
<keyword evidence="4" id="KW-1185">Reference proteome</keyword>
<dbReference type="RefSeq" id="WP_251839411.1">
    <property type="nucleotide sequence ID" value="NZ_JACSPO010000003.1"/>
</dbReference>
<reference evidence="3 4" key="1">
    <citation type="submission" date="2020-08" db="EMBL/GenBank/DDBJ databases">
        <title>A Genomic Blueprint of the Chicken Gut Microbiome.</title>
        <authorList>
            <person name="Gilroy R."/>
            <person name="Ravi A."/>
            <person name="Getino M."/>
            <person name="Pursley I."/>
            <person name="Horton D.L."/>
            <person name="Alikhan N.-F."/>
            <person name="Baker D."/>
            <person name="Gharbi K."/>
            <person name="Hall N."/>
            <person name="Watson M."/>
            <person name="Adriaenssens E.M."/>
            <person name="Foster-Nyarko E."/>
            <person name="Jarju S."/>
            <person name="Secka A."/>
            <person name="Antonio M."/>
            <person name="Oren A."/>
            <person name="Chaudhuri R."/>
            <person name="La Ragione R.M."/>
            <person name="Hildebrand F."/>
            <person name="Pallen M.J."/>
        </authorList>
    </citation>
    <scope>NUCLEOTIDE SEQUENCE [LARGE SCALE GENOMIC DNA]</scope>
    <source>
        <strain evidence="3 4">Sa1BUA1</strain>
    </source>
</reference>
<dbReference type="SUPFAM" id="SSF89957">
    <property type="entry name" value="MTH1187/YkoF-like"/>
    <property type="match status" value="1"/>
</dbReference>
<name>A0ABR8Z2R4_9MICO</name>